<name>A0A6A3R9W9_9STRA</name>
<dbReference type="PANTHER" id="PTHR33407:SF9">
    <property type="entry name" value="PECTATE LYASE F-RELATED"/>
    <property type="match status" value="1"/>
</dbReference>
<protein>
    <recommendedName>
        <fullName evidence="11">Probable pectate lyase F</fullName>
        <ecNumber evidence="5">4.2.2.2</ecNumber>
    </recommendedName>
</protein>
<dbReference type="EMBL" id="QXGC01003088">
    <property type="protein sequence ID" value="KAE9178753.1"/>
    <property type="molecule type" value="Genomic_DNA"/>
</dbReference>
<dbReference type="OrthoDB" id="10316414at2759"/>
<evidence type="ECO:0000313" key="15">
    <source>
        <dbReference type="EMBL" id="KAE9069865.1"/>
    </source>
</evidence>
<dbReference type="Proteomes" id="UP000440732">
    <property type="component" value="Unassembled WGS sequence"/>
</dbReference>
<feature type="signal peptide" evidence="12">
    <location>
        <begin position="1"/>
        <end position="20"/>
    </location>
</feature>
<comment type="catalytic activity">
    <reaction evidence="1">
        <text>Eliminative cleavage of (1-&gt;4)-alpha-D-galacturonan to give oligosaccharides with 4-deoxy-alpha-D-galact-4-enuronosyl groups at their non-reducing ends.</text>
        <dbReference type="EC" id="4.2.2.2"/>
    </reaction>
</comment>
<comment type="caution">
    <text evidence="17">The sequence shown here is derived from an EMBL/GenBank/DDBJ whole genome shotgun (WGS) entry which is preliminary data.</text>
</comment>
<evidence type="ECO:0000256" key="3">
    <source>
        <dbReference type="ARBA" id="ARBA00004613"/>
    </source>
</evidence>
<keyword evidence="6" id="KW-0964">Secreted</keyword>
<dbReference type="EMBL" id="QXGD01002460">
    <property type="protein sequence ID" value="KAE9188337.1"/>
    <property type="molecule type" value="Genomic_DNA"/>
</dbReference>
<evidence type="ECO:0000256" key="5">
    <source>
        <dbReference type="ARBA" id="ARBA00012272"/>
    </source>
</evidence>
<dbReference type="EMBL" id="QXFW01002934">
    <property type="protein sequence ID" value="KAE8974242.1"/>
    <property type="molecule type" value="Genomic_DNA"/>
</dbReference>
<comment type="similarity">
    <text evidence="4">Belongs to the polysaccharide lyase 3 family.</text>
</comment>
<comment type="cofactor">
    <cofactor evidence="2">
        <name>Ca(2+)</name>
        <dbReference type="ChEBI" id="CHEBI:29108"/>
    </cofactor>
</comment>
<evidence type="ECO:0000256" key="9">
    <source>
        <dbReference type="ARBA" id="ARBA00023239"/>
    </source>
</evidence>
<dbReference type="Proteomes" id="UP000476176">
    <property type="component" value="Unassembled WGS sequence"/>
</dbReference>
<dbReference type="InterPro" id="IPR012334">
    <property type="entry name" value="Pectin_lyas_fold"/>
</dbReference>
<evidence type="ECO:0000256" key="4">
    <source>
        <dbReference type="ARBA" id="ARBA00006463"/>
    </source>
</evidence>
<evidence type="ECO:0000256" key="11">
    <source>
        <dbReference type="ARBA" id="ARBA00039895"/>
    </source>
</evidence>
<dbReference type="Proteomes" id="UP000437068">
    <property type="component" value="Unassembled WGS sequence"/>
</dbReference>
<dbReference type="Proteomes" id="UP000486351">
    <property type="component" value="Unassembled WGS sequence"/>
</dbReference>
<organism evidence="17 27">
    <name type="scientific">Phytophthora fragariae</name>
    <dbReference type="NCBI Taxonomy" id="53985"/>
    <lineage>
        <taxon>Eukaryota</taxon>
        <taxon>Sar</taxon>
        <taxon>Stramenopiles</taxon>
        <taxon>Oomycota</taxon>
        <taxon>Peronosporomycetes</taxon>
        <taxon>Peronosporales</taxon>
        <taxon>Peronosporaceae</taxon>
        <taxon>Phytophthora</taxon>
    </lineage>
</organism>
<dbReference type="Proteomes" id="UP000429523">
    <property type="component" value="Unassembled WGS sequence"/>
</dbReference>
<dbReference type="EMBL" id="QXFX01003045">
    <property type="protein sequence ID" value="KAE9071629.1"/>
    <property type="molecule type" value="Genomic_DNA"/>
</dbReference>
<dbReference type="Pfam" id="PF03211">
    <property type="entry name" value="Pectate_lyase"/>
    <property type="match status" value="1"/>
</dbReference>
<evidence type="ECO:0000256" key="10">
    <source>
        <dbReference type="ARBA" id="ARBA00025679"/>
    </source>
</evidence>
<evidence type="ECO:0000256" key="7">
    <source>
        <dbReference type="ARBA" id="ARBA00022729"/>
    </source>
</evidence>
<dbReference type="Proteomes" id="UP000440367">
    <property type="component" value="Unassembled WGS sequence"/>
</dbReference>
<dbReference type="EMBL" id="QXFY01003905">
    <property type="protein sequence ID" value="KAE9281168.1"/>
    <property type="molecule type" value="Genomic_DNA"/>
</dbReference>
<sequence>MPNTFVALFCVSIHQAGILGVSQVEGLHCDDNDCTIENLWWGDVSEDALCIKGGNASSVLRILRGGPLRGRQADLRWIRHARLRQVVSLLWLVQETPAQRFLNMSNVYADLEVIKAQHRERDCYNVMKMLMYLWPVVIIIPNYDANAQSGSAWRADVRSLVPNVVACTCAARAC</sequence>
<evidence type="ECO:0000313" key="27">
    <source>
        <dbReference type="Proteomes" id="UP000440732"/>
    </source>
</evidence>
<dbReference type="EMBL" id="QXGB01003592">
    <property type="protein sequence ID" value="KAE9169966.1"/>
    <property type="molecule type" value="Genomic_DNA"/>
</dbReference>
<dbReference type="Proteomes" id="UP000460718">
    <property type="component" value="Unassembled WGS sequence"/>
</dbReference>
<proteinExistence type="inferred from homology"/>
<comment type="function">
    <text evidence="10">Pectinolytic enzyme consist of four classes of enzymes: pectin lyase, polygalacturonase, pectin methylesterase and rhamnogalacturonase. Among pectinolytic enzymes, pectin lyase is the most important in depolymerization of pectin, since it cleaves internal glycosidic bonds of highly methylated pectins. Favors pectate, the anion, over pectin, the methyl ester.</text>
</comment>
<dbReference type="EMBL" id="QXFZ01003313">
    <property type="protein sequence ID" value="KAE9069865.1"/>
    <property type="molecule type" value="Genomic_DNA"/>
</dbReference>
<dbReference type="Gene3D" id="2.160.20.10">
    <property type="entry name" value="Single-stranded right-handed beta-helix, Pectin lyase-like"/>
    <property type="match status" value="1"/>
</dbReference>
<evidence type="ECO:0000313" key="32">
    <source>
        <dbReference type="Proteomes" id="UP000488956"/>
    </source>
</evidence>
<evidence type="ECO:0000256" key="6">
    <source>
        <dbReference type="ARBA" id="ARBA00022525"/>
    </source>
</evidence>
<dbReference type="Proteomes" id="UP000433483">
    <property type="component" value="Unassembled WGS sequence"/>
</dbReference>
<feature type="chain" id="PRO_5033874112" description="Probable pectate lyase F" evidence="12">
    <location>
        <begin position="21"/>
        <end position="174"/>
    </location>
</feature>
<evidence type="ECO:0000313" key="24">
    <source>
        <dbReference type="Proteomes" id="UP000433483"/>
    </source>
</evidence>
<evidence type="ECO:0000313" key="30">
    <source>
        <dbReference type="Proteomes" id="UP000476176"/>
    </source>
</evidence>
<dbReference type="EMBL" id="QXGF01002465">
    <property type="protein sequence ID" value="KAE8924574.1"/>
    <property type="molecule type" value="Genomic_DNA"/>
</dbReference>
<dbReference type="PANTHER" id="PTHR33407">
    <property type="entry name" value="PECTATE LYASE F-RELATED"/>
    <property type="match status" value="1"/>
</dbReference>
<evidence type="ECO:0000313" key="14">
    <source>
        <dbReference type="EMBL" id="KAE8974242.1"/>
    </source>
</evidence>
<evidence type="ECO:0000256" key="12">
    <source>
        <dbReference type="SAM" id="SignalP"/>
    </source>
</evidence>
<dbReference type="Proteomes" id="UP000488956">
    <property type="component" value="Unassembled WGS sequence"/>
</dbReference>
<evidence type="ECO:0000313" key="26">
    <source>
        <dbReference type="Proteomes" id="UP000440367"/>
    </source>
</evidence>
<evidence type="ECO:0000313" key="13">
    <source>
        <dbReference type="EMBL" id="KAE8924574.1"/>
    </source>
</evidence>
<evidence type="ECO:0000313" key="19">
    <source>
        <dbReference type="EMBL" id="KAE9178753.1"/>
    </source>
</evidence>
<dbReference type="GO" id="GO:0005576">
    <property type="term" value="C:extracellular region"/>
    <property type="evidence" value="ECO:0007669"/>
    <property type="project" value="UniProtKB-SubCell"/>
</dbReference>
<keyword evidence="9" id="KW-0456">Lyase</keyword>
<dbReference type="EC" id="4.2.2.2" evidence="5"/>
<dbReference type="SUPFAM" id="SSF51126">
    <property type="entry name" value="Pectin lyase-like"/>
    <property type="match status" value="1"/>
</dbReference>
<evidence type="ECO:0000313" key="22">
    <source>
        <dbReference type="EMBL" id="KAE9281168.1"/>
    </source>
</evidence>
<dbReference type="GO" id="GO:0045490">
    <property type="term" value="P:pectin catabolic process"/>
    <property type="evidence" value="ECO:0007669"/>
    <property type="project" value="TreeGrafter"/>
</dbReference>
<dbReference type="InterPro" id="IPR004898">
    <property type="entry name" value="Pectate_lyase_PlyH/PlyE-like"/>
</dbReference>
<keyword evidence="24" id="KW-1185">Reference proteome</keyword>
<evidence type="ECO:0000313" key="25">
    <source>
        <dbReference type="Proteomes" id="UP000437068"/>
    </source>
</evidence>
<gene>
    <name evidence="21" type="ORF">PF001_g25368</name>
    <name evidence="20" type="ORF">PF002_g25334</name>
    <name evidence="19" type="ORF">PF004_g25388</name>
    <name evidence="18" type="ORF">PF005_g27747</name>
    <name evidence="17" type="ORF">PF006_g25263</name>
    <name evidence="15" type="ORF">PF007_g27155</name>
    <name evidence="22" type="ORF">PF008_g27954</name>
    <name evidence="13" type="ORF">PF009_g25197</name>
    <name evidence="16" type="ORF">PF010_g25800</name>
    <name evidence="14" type="ORF">PF011_g24939</name>
</gene>
<evidence type="ECO:0000313" key="23">
    <source>
        <dbReference type="Proteomes" id="UP000429523"/>
    </source>
</evidence>
<evidence type="ECO:0000313" key="20">
    <source>
        <dbReference type="EMBL" id="KAE9188337.1"/>
    </source>
</evidence>
<dbReference type="EMBL" id="QXGE01002961">
    <property type="protein sequence ID" value="KAE9278010.1"/>
    <property type="molecule type" value="Genomic_DNA"/>
</dbReference>
<accession>A0A6A3R9W9</accession>
<dbReference type="GO" id="GO:0030570">
    <property type="term" value="F:pectate lyase activity"/>
    <property type="evidence" value="ECO:0007669"/>
    <property type="project" value="UniProtKB-EC"/>
</dbReference>
<evidence type="ECO:0000313" key="21">
    <source>
        <dbReference type="EMBL" id="KAE9278010.1"/>
    </source>
</evidence>
<evidence type="ECO:0000313" key="31">
    <source>
        <dbReference type="Proteomes" id="UP000486351"/>
    </source>
</evidence>
<dbReference type="AlphaFoldDB" id="A0A6A3R9W9"/>
<dbReference type="InterPro" id="IPR011050">
    <property type="entry name" value="Pectin_lyase_fold/virulence"/>
</dbReference>
<evidence type="ECO:0000256" key="1">
    <source>
        <dbReference type="ARBA" id="ARBA00000695"/>
    </source>
</evidence>
<evidence type="ECO:0000313" key="29">
    <source>
        <dbReference type="Proteomes" id="UP000460718"/>
    </source>
</evidence>
<keyword evidence="8" id="KW-0106">Calcium</keyword>
<dbReference type="Proteomes" id="UP000441208">
    <property type="component" value="Unassembled WGS sequence"/>
</dbReference>
<evidence type="ECO:0000256" key="8">
    <source>
        <dbReference type="ARBA" id="ARBA00022837"/>
    </source>
</evidence>
<evidence type="ECO:0000313" key="18">
    <source>
        <dbReference type="EMBL" id="KAE9169966.1"/>
    </source>
</evidence>
<keyword evidence="7 12" id="KW-0732">Signal</keyword>
<dbReference type="EMBL" id="QXGA01002931">
    <property type="protein sequence ID" value="KAE9089889.1"/>
    <property type="molecule type" value="Genomic_DNA"/>
</dbReference>
<comment type="subcellular location">
    <subcellularLocation>
        <location evidence="3">Secreted</location>
    </subcellularLocation>
</comment>
<evidence type="ECO:0000313" key="28">
    <source>
        <dbReference type="Proteomes" id="UP000441208"/>
    </source>
</evidence>
<evidence type="ECO:0000256" key="2">
    <source>
        <dbReference type="ARBA" id="ARBA00001913"/>
    </source>
</evidence>
<evidence type="ECO:0000313" key="16">
    <source>
        <dbReference type="EMBL" id="KAE9071629.1"/>
    </source>
</evidence>
<reference evidence="23 24" key="1">
    <citation type="submission" date="2018-08" db="EMBL/GenBank/DDBJ databases">
        <title>Genomic investigation of the strawberry pathogen Phytophthora fragariae indicates pathogenicity is determined by transcriptional variation in three key races.</title>
        <authorList>
            <person name="Adams T.M."/>
            <person name="Armitage A.D."/>
            <person name="Sobczyk M.K."/>
            <person name="Bates H.J."/>
            <person name="Dunwell J.M."/>
            <person name="Nellist C.F."/>
            <person name="Harrison R.J."/>
        </authorList>
    </citation>
    <scope>NUCLEOTIDE SEQUENCE [LARGE SCALE GENOMIC DNA]</scope>
    <source>
        <strain evidence="21 25">A4</strain>
        <strain evidence="20 26">BC-1</strain>
        <strain evidence="19 30">BC-23</strain>
        <strain evidence="18 24">NOV-27</strain>
        <strain evidence="17 27">NOV-5</strain>
        <strain evidence="15 28">NOV-71</strain>
        <strain evidence="22 31">NOV-77</strain>
        <strain evidence="13 23">NOV-9</strain>
        <strain evidence="16 32">ONT-3</strain>
        <strain evidence="14 29">SCRP245</strain>
    </source>
</reference>
<evidence type="ECO:0000313" key="17">
    <source>
        <dbReference type="EMBL" id="KAE9089889.1"/>
    </source>
</evidence>